<dbReference type="RefSeq" id="WP_348265350.1">
    <property type="nucleotide sequence ID" value="NZ_CP121196.1"/>
</dbReference>
<dbReference type="GO" id="GO:0046872">
    <property type="term" value="F:metal ion binding"/>
    <property type="evidence" value="ECO:0007669"/>
    <property type="project" value="InterPro"/>
</dbReference>
<dbReference type="SUPFAM" id="SSF47741">
    <property type="entry name" value="CO dehydrogenase ISP C-domain like"/>
    <property type="match status" value="1"/>
</dbReference>
<reference evidence="2" key="1">
    <citation type="submission" date="2023-03" db="EMBL/GenBank/DDBJ databases">
        <title>Edaphobacter sp.</title>
        <authorList>
            <person name="Huber K.J."/>
            <person name="Papendorf J."/>
            <person name="Pilke C."/>
            <person name="Bunk B."/>
            <person name="Sproeer C."/>
            <person name="Pester M."/>
        </authorList>
    </citation>
    <scope>NUCLEOTIDE SEQUENCE</scope>
    <source>
        <strain evidence="2">DSM 110680</strain>
    </source>
</reference>
<dbReference type="Pfam" id="PF01799">
    <property type="entry name" value="Fer2_2"/>
    <property type="match status" value="1"/>
</dbReference>
<evidence type="ECO:0000259" key="1">
    <source>
        <dbReference type="Pfam" id="PF01799"/>
    </source>
</evidence>
<dbReference type="InterPro" id="IPR002888">
    <property type="entry name" value="2Fe-2S-bd"/>
</dbReference>
<dbReference type="EMBL" id="CP121196">
    <property type="protein sequence ID" value="XBH20143.1"/>
    <property type="molecule type" value="Genomic_DNA"/>
</dbReference>
<dbReference type="Gene3D" id="1.10.150.120">
    <property type="entry name" value="[2Fe-2S]-binding domain"/>
    <property type="match status" value="1"/>
</dbReference>
<dbReference type="AlphaFoldDB" id="A0AAU7DT25"/>
<gene>
    <name evidence="2" type="ORF">P8935_16900</name>
</gene>
<organism evidence="2">
    <name type="scientific">Telmatobacter sp. DSM 110680</name>
    <dbReference type="NCBI Taxonomy" id="3036704"/>
    <lineage>
        <taxon>Bacteria</taxon>
        <taxon>Pseudomonadati</taxon>
        <taxon>Acidobacteriota</taxon>
        <taxon>Terriglobia</taxon>
        <taxon>Terriglobales</taxon>
        <taxon>Acidobacteriaceae</taxon>
        <taxon>Telmatobacter</taxon>
    </lineage>
</organism>
<dbReference type="GO" id="GO:0016491">
    <property type="term" value="F:oxidoreductase activity"/>
    <property type="evidence" value="ECO:0007669"/>
    <property type="project" value="InterPro"/>
</dbReference>
<dbReference type="InterPro" id="IPR036884">
    <property type="entry name" value="2Fe-2S-bd_dom_sf"/>
</dbReference>
<proteinExistence type="predicted"/>
<protein>
    <submittedName>
        <fullName evidence="2">2Fe-2S iron-sulfur cluster-binding protein</fullName>
    </submittedName>
</protein>
<name>A0AAU7DT25_9BACT</name>
<accession>A0AAU7DT25</accession>
<sequence length="57" mass="6285">MAKPCALARQAWPTPPEKKILTIEGLGQGETHFVREAWIAEQVPQGGYCQPGQFMTS</sequence>
<feature type="domain" description="[2Fe-2S]-binding" evidence="1">
    <location>
        <begin position="22"/>
        <end position="56"/>
    </location>
</feature>
<evidence type="ECO:0000313" key="2">
    <source>
        <dbReference type="EMBL" id="XBH20143.1"/>
    </source>
</evidence>